<evidence type="ECO:0000256" key="1">
    <source>
        <dbReference type="SAM" id="SignalP"/>
    </source>
</evidence>
<dbReference type="Pfam" id="PF10950">
    <property type="entry name" value="Organ_specific"/>
    <property type="match status" value="1"/>
</dbReference>
<evidence type="ECO:0000313" key="3">
    <source>
        <dbReference type="EMBL" id="KAK2665290.1"/>
    </source>
</evidence>
<dbReference type="EMBL" id="JANJYI010000088">
    <property type="protein sequence ID" value="KAK2633303.1"/>
    <property type="molecule type" value="Genomic_DNA"/>
</dbReference>
<proteinExistence type="predicted"/>
<dbReference type="InterPro" id="IPR024489">
    <property type="entry name" value="Organ_specific_prot"/>
</dbReference>
<dbReference type="EMBL" id="JANJYI010000001">
    <property type="protein sequence ID" value="KAK2665290.1"/>
    <property type="molecule type" value="Genomic_DNA"/>
</dbReference>
<organism evidence="2 4">
    <name type="scientific">Dipteronia dyeriana</name>
    <dbReference type="NCBI Taxonomy" id="168575"/>
    <lineage>
        <taxon>Eukaryota</taxon>
        <taxon>Viridiplantae</taxon>
        <taxon>Streptophyta</taxon>
        <taxon>Embryophyta</taxon>
        <taxon>Tracheophyta</taxon>
        <taxon>Spermatophyta</taxon>
        <taxon>Magnoliopsida</taxon>
        <taxon>eudicotyledons</taxon>
        <taxon>Gunneridae</taxon>
        <taxon>Pentapetalae</taxon>
        <taxon>rosids</taxon>
        <taxon>malvids</taxon>
        <taxon>Sapindales</taxon>
        <taxon>Sapindaceae</taxon>
        <taxon>Hippocastanoideae</taxon>
        <taxon>Acereae</taxon>
        <taxon>Dipteronia</taxon>
    </lineage>
</organism>
<dbReference type="AlphaFoldDB" id="A0AAD9WKI6"/>
<keyword evidence="4" id="KW-1185">Reference proteome</keyword>
<sequence>MKALFTLSTLSFLLLLFAVNIDARKDLKEYWRISMKDQPMPESIRGLIHEDHSTSLSDHEVDCHEVPGNSKDHFKEKAFVIDFQSTGEKSSVKDFETMPDATFYHNDIKPATKESFVKDFEPIPDGSIYDNEIKPTDGKYFPINFEPKPDISIYNNGIKLLSEDTSFAENFEKRPVASIYHGR</sequence>
<feature type="chain" id="PRO_5042442604" evidence="1">
    <location>
        <begin position="24"/>
        <end position="183"/>
    </location>
</feature>
<dbReference type="Proteomes" id="UP001280121">
    <property type="component" value="Unassembled WGS sequence"/>
</dbReference>
<evidence type="ECO:0000313" key="4">
    <source>
        <dbReference type="Proteomes" id="UP001280121"/>
    </source>
</evidence>
<gene>
    <name evidence="3" type="ORF">Ddye_003864</name>
    <name evidence="2" type="ORF">Ddye_032422</name>
</gene>
<accession>A0AAD9WKI6</accession>
<dbReference type="PANTHER" id="PTHR33731:SF2">
    <property type="entry name" value="ORGAN-SPECIFIC PROTEIN S2-LIKE"/>
    <property type="match status" value="1"/>
</dbReference>
<protein>
    <submittedName>
        <fullName evidence="2">Uncharacterized protein</fullName>
    </submittedName>
</protein>
<keyword evidence="1" id="KW-0732">Signal</keyword>
<comment type="caution">
    <text evidence="2">The sequence shown here is derived from an EMBL/GenBank/DDBJ whole genome shotgun (WGS) entry which is preliminary data.</text>
</comment>
<name>A0AAD9WKI6_9ROSI</name>
<reference evidence="2" key="1">
    <citation type="journal article" date="2023" name="Plant J.">
        <title>Genome sequences and population genomics provide insights into the demographic history, inbreeding, and mutation load of two 'living fossil' tree species of Dipteronia.</title>
        <authorList>
            <person name="Feng Y."/>
            <person name="Comes H.P."/>
            <person name="Chen J."/>
            <person name="Zhu S."/>
            <person name="Lu R."/>
            <person name="Zhang X."/>
            <person name="Li P."/>
            <person name="Qiu J."/>
            <person name="Olsen K.M."/>
            <person name="Qiu Y."/>
        </authorList>
    </citation>
    <scope>NUCLEOTIDE SEQUENCE</scope>
    <source>
        <strain evidence="2">KIB01</strain>
    </source>
</reference>
<evidence type="ECO:0000313" key="2">
    <source>
        <dbReference type="EMBL" id="KAK2633303.1"/>
    </source>
</evidence>
<feature type="signal peptide" evidence="1">
    <location>
        <begin position="1"/>
        <end position="23"/>
    </location>
</feature>
<dbReference type="PANTHER" id="PTHR33731">
    <property type="entry name" value="PROTEIN, PUTATIVE-RELATED"/>
    <property type="match status" value="1"/>
</dbReference>